<dbReference type="GO" id="GO:0008270">
    <property type="term" value="F:zinc ion binding"/>
    <property type="evidence" value="ECO:0007669"/>
    <property type="project" value="UniProtKB-KW"/>
</dbReference>
<dbReference type="PANTHER" id="PTHR36971:SF3">
    <property type="entry name" value="C3H1-TYPE DOMAIN-CONTAINING PROTEIN"/>
    <property type="match status" value="1"/>
</dbReference>
<comment type="caution">
    <text evidence="6">The sequence shown here is derived from an EMBL/GenBank/DDBJ whole genome shotgun (WGS) entry which is preliminary data.</text>
</comment>
<dbReference type="EMBL" id="MCGT01000001">
    <property type="protein sequence ID" value="ORX62757.1"/>
    <property type="molecule type" value="Genomic_DNA"/>
</dbReference>
<dbReference type="PROSITE" id="PS50103">
    <property type="entry name" value="ZF_C3H1"/>
    <property type="match status" value="1"/>
</dbReference>
<sequence length="396" mass="45115">MAIPHTTGPFNAFKAIESISGQIRHKRKLFKQFFFIDLLLDNSDQQEKVQVLIRCDDGSMDLYDHQECFRECRPGDRVQFQVGPPTDPSEAHGRSYTLWQAAMVPILLERYLQPEPFLVDPSLRTPEYKKEEPGQDKKAIVCKYFVSQRRCRLADGCLFLHPEGEAFALARANWLNERQTLRKEATHDPNDPHHSKLPHGYRAMEFAKWLATTFGTLDGPVLDVAGGKGELSMFLSQAFGIESKVVEPKVRKQPKYLRTRLRRLMDKYNLHEQCQTPAAWPEYFHALLDNAFVDEHKSLMASVSLLVGLHPDEATEPIVDQALRLGKPFAVVPCCVFARHFRHRLLASGEPVATTQDLIQYICEKDTGTFGGTIQTAYLNFEGKNQVVYWIPAQAA</sequence>
<organism evidence="6 7">
    <name type="scientific">Hesseltinella vesiculosa</name>
    <dbReference type="NCBI Taxonomy" id="101127"/>
    <lineage>
        <taxon>Eukaryota</taxon>
        <taxon>Fungi</taxon>
        <taxon>Fungi incertae sedis</taxon>
        <taxon>Mucoromycota</taxon>
        <taxon>Mucoromycotina</taxon>
        <taxon>Mucoromycetes</taxon>
        <taxon>Mucorales</taxon>
        <taxon>Cunninghamellaceae</taxon>
        <taxon>Hesseltinella</taxon>
    </lineage>
</organism>
<dbReference type="InterPro" id="IPR000571">
    <property type="entry name" value="Znf_CCCH"/>
</dbReference>
<evidence type="ECO:0000313" key="6">
    <source>
        <dbReference type="EMBL" id="ORX62757.1"/>
    </source>
</evidence>
<evidence type="ECO:0000256" key="3">
    <source>
        <dbReference type="ARBA" id="ARBA00022833"/>
    </source>
</evidence>
<reference evidence="6 7" key="1">
    <citation type="submission" date="2016-07" db="EMBL/GenBank/DDBJ databases">
        <title>Pervasive Adenine N6-methylation of Active Genes in Fungi.</title>
        <authorList>
            <consortium name="DOE Joint Genome Institute"/>
            <person name="Mondo S.J."/>
            <person name="Dannebaum R.O."/>
            <person name="Kuo R.C."/>
            <person name="Labutti K."/>
            <person name="Haridas S."/>
            <person name="Kuo A."/>
            <person name="Salamov A."/>
            <person name="Ahrendt S.R."/>
            <person name="Lipzen A."/>
            <person name="Sullivan W."/>
            <person name="Andreopoulos W.B."/>
            <person name="Clum A."/>
            <person name="Lindquist E."/>
            <person name="Daum C."/>
            <person name="Ramamoorthy G.K."/>
            <person name="Gryganskyi A."/>
            <person name="Culley D."/>
            <person name="Magnuson J.K."/>
            <person name="James T.Y."/>
            <person name="O'Malley M.A."/>
            <person name="Stajich J.E."/>
            <person name="Spatafora J.W."/>
            <person name="Visel A."/>
            <person name="Grigoriev I.V."/>
        </authorList>
    </citation>
    <scope>NUCLEOTIDE SEQUENCE [LARGE SCALE GENOMIC DNA]</scope>
    <source>
        <strain evidence="6 7">NRRL 3301</strain>
    </source>
</reference>
<dbReference type="AlphaFoldDB" id="A0A1X2GXF1"/>
<keyword evidence="3 4" id="KW-0862">Zinc</keyword>
<dbReference type="PANTHER" id="PTHR36971">
    <property type="entry name" value="UNNAMED PRODUCT"/>
    <property type="match status" value="1"/>
</dbReference>
<evidence type="ECO:0000256" key="4">
    <source>
        <dbReference type="PROSITE-ProRule" id="PRU00723"/>
    </source>
</evidence>
<proteinExistence type="predicted"/>
<keyword evidence="1 4" id="KW-0479">Metal-binding</keyword>
<dbReference type="InterPro" id="IPR036855">
    <property type="entry name" value="Znf_CCCH_sf"/>
</dbReference>
<dbReference type="OrthoDB" id="7459479at2759"/>
<feature type="domain" description="C3H1-type" evidence="5">
    <location>
        <begin position="136"/>
        <end position="164"/>
    </location>
</feature>
<feature type="zinc finger region" description="C3H1-type" evidence="4">
    <location>
        <begin position="136"/>
        <end position="164"/>
    </location>
</feature>
<evidence type="ECO:0000313" key="7">
    <source>
        <dbReference type="Proteomes" id="UP000242146"/>
    </source>
</evidence>
<keyword evidence="7" id="KW-1185">Reference proteome</keyword>
<evidence type="ECO:0000256" key="2">
    <source>
        <dbReference type="ARBA" id="ARBA00022771"/>
    </source>
</evidence>
<evidence type="ECO:0000256" key="1">
    <source>
        <dbReference type="ARBA" id="ARBA00022723"/>
    </source>
</evidence>
<gene>
    <name evidence="6" type="ORF">DM01DRAFT_1297529</name>
</gene>
<dbReference type="Proteomes" id="UP000242146">
    <property type="component" value="Unassembled WGS sequence"/>
</dbReference>
<accession>A0A1X2GXF1</accession>
<dbReference type="SUPFAM" id="SSF90229">
    <property type="entry name" value="CCCH zinc finger"/>
    <property type="match status" value="1"/>
</dbReference>
<protein>
    <recommendedName>
        <fullName evidence="5">C3H1-type domain-containing protein</fullName>
    </recommendedName>
</protein>
<keyword evidence="2 4" id="KW-0863">Zinc-finger</keyword>
<evidence type="ECO:0000259" key="5">
    <source>
        <dbReference type="PROSITE" id="PS50103"/>
    </source>
</evidence>
<name>A0A1X2GXF1_9FUNG</name>